<dbReference type="STRING" id="946078.GA0070622_5538"/>
<organism evidence="2 3">
    <name type="scientific">Micromonospora sediminicola</name>
    <dbReference type="NCBI Taxonomy" id="946078"/>
    <lineage>
        <taxon>Bacteria</taxon>
        <taxon>Bacillati</taxon>
        <taxon>Actinomycetota</taxon>
        <taxon>Actinomycetes</taxon>
        <taxon>Micromonosporales</taxon>
        <taxon>Micromonosporaceae</taxon>
        <taxon>Micromonospora</taxon>
    </lineage>
</organism>
<evidence type="ECO:0000313" key="2">
    <source>
        <dbReference type="EMBL" id="SBT68434.1"/>
    </source>
</evidence>
<dbReference type="RefSeq" id="WP_091580978.1">
    <property type="nucleotide sequence ID" value="NZ_FLRH01000004.1"/>
</dbReference>
<dbReference type="AlphaFoldDB" id="A0A1A9BHK0"/>
<accession>A0A1A9BHK0</accession>
<reference evidence="3" key="1">
    <citation type="submission" date="2016-06" db="EMBL/GenBank/DDBJ databases">
        <authorList>
            <person name="Varghese N."/>
            <person name="Submissions Spin"/>
        </authorList>
    </citation>
    <scope>NUCLEOTIDE SEQUENCE [LARGE SCALE GENOMIC DNA]</scope>
    <source>
        <strain evidence="3">DSM 45794</strain>
    </source>
</reference>
<sequence>MQPEGPYRFTEVLGECQVGRAWAALDGQDRPVTVATLDGAAAGDQRWREAFTNAANVLAQTPGGHRYVNADFTAGQPWVAYPSEEDGAAERLFGSLGMDYQRTATAEILPPPPPVSAPPQPVSSPPQLPWSPQPWAMAPQQPVSGAPSSGAPVSPGMPVPVIPAQATAPDPLASTGGPRIAPVARPPRSRTGLWIGGVVMAAVLAGGAGLLAGGALADGDEPSTPSASASPALYEATQLSLNKAKFDAELMPLAEPWLGEVGGCAINTEKSGPALADGEKQHVFCRYLGVSLHFAAYESAEKKEAARAFRQQMGIIGRALAPGMREAAQATGGVSGATGNYVEYAGNGQDGRPVCGIWWGRDDKVAAIYMETPCGAGLGGNWDALRDLWQRHS</sequence>
<name>A0A1A9BHK0_9ACTN</name>
<feature type="compositionally biased region" description="Pro residues" evidence="1">
    <location>
        <begin position="109"/>
        <end position="132"/>
    </location>
</feature>
<dbReference type="EMBL" id="FLRH01000004">
    <property type="protein sequence ID" value="SBT68434.1"/>
    <property type="molecule type" value="Genomic_DNA"/>
</dbReference>
<dbReference type="OrthoDB" id="3406034at2"/>
<gene>
    <name evidence="2" type="ORF">GA0070622_5538</name>
</gene>
<proteinExistence type="predicted"/>
<protein>
    <submittedName>
        <fullName evidence="2">Uncharacterized protein</fullName>
    </submittedName>
</protein>
<evidence type="ECO:0000256" key="1">
    <source>
        <dbReference type="SAM" id="MobiDB-lite"/>
    </source>
</evidence>
<feature type="region of interest" description="Disordered" evidence="1">
    <location>
        <begin position="106"/>
        <end position="186"/>
    </location>
</feature>
<dbReference type="Proteomes" id="UP000199558">
    <property type="component" value="Unassembled WGS sequence"/>
</dbReference>
<evidence type="ECO:0000313" key="3">
    <source>
        <dbReference type="Proteomes" id="UP000199558"/>
    </source>
</evidence>
<feature type="compositionally biased region" description="Low complexity" evidence="1">
    <location>
        <begin position="142"/>
        <end position="154"/>
    </location>
</feature>
<keyword evidence="3" id="KW-1185">Reference proteome</keyword>